<gene>
    <name evidence="2" type="ORF">GCM10022222_83060</name>
</gene>
<proteinExistence type="predicted"/>
<keyword evidence="3" id="KW-1185">Reference proteome</keyword>
<feature type="transmembrane region" description="Helical" evidence="1">
    <location>
        <begin position="59"/>
        <end position="78"/>
    </location>
</feature>
<keyword evidence="1" id="KW-0472">Membrane</keyword>
<accession>A0ABP6YQU5</accession>
<dbReference type="EMBL" id="BAAAZN010000031">
    <property type="protein sequence ID" value="GAA3585815.1"/>
    <property type="molecule type" value="Genomic_DNA"/>
</dbReference>
<dbReference type="RefSeq" id="WP_344869062.1">
    <property type="nucleotide sequence ID" value="NZ_BAAAZN010000031.1"/>
</dbReference>
<evidence type="ECO:0000313" key="3">
    <source>
        <dbReference type="Proteomes" id="UP001500689"/>
    </source>
</evidence>
<name>A0ABP6YQU5_9PSEU</name>
<organism evidence="2 3">
    <name type="scientific">Amycolatopsis ultiminotia</name>
    <dbReference type="NCBI Taxonomy" id="543629"/>
    <lineage>
        <taxon>Bacteria</taxon>
        <taxon>Bacillati</taxon>
        <taxon>Actinomycetota</taxon>
        <taxon>Actinomycetes</taxon>
        <taxon>Pseudonocardiales</taxon>
        <taxon>Pseudonocardiaceae</taxon>
        <taxon>Amycolatopsis</taxon>
    </lineage>
</organism>
<reference evidence="3" key="1">
    <citation type="journal article" date="2019" name="Int. J. Syst. Evol. Microbiol.">
        <title>The Global Catalogue of Microorganisms (GCM) 10K type strain sequencing project: providing services to taxonomists for standard genome sequencing and annotation.</title>
        <authorList>
            <consortium name="The Broad Institute Genomics Platform"/>
            <consortium name="The Broad Institute Genome Sequencing Center for Infectious Disease"/>
            <person name="Wu L."/>
            <person name="Ma J."/>
        </authorList>
    </citation>
    <scope>NUCLEOTIDE SEQUENCE [LARGE SCALE GENOMIC DNA]</scope>
    <source>
        <strain evidence="3">JCM 16898</strain>
    </source>
</reference>
<evidence type="ECO:0000313" key="2">
    <source>
        <dbReference type="EMBL" id="GAA3585815.1"/>
    </source>
</evidence>
<feature type="transmembrane region" description="Helical" evidence="1">
    <location>
        <begin position="29"/>
        <end position="47"/>
    </location>
</feature>
<keyword evidence="1" id="KW-1133">Transmembrane helix</keyword>
<feature type="transmembrane region" description="Helical" evidence="1">
    <location>
        <begin position="99"/>
        <end position="118"/>
    </location>
</feature>
<evidence type="ECO:0000256" key="1">
    <source>
        <dbReference type="SAM" id="Phobius"/>
    </source>
</evidence>
<dbReference type="Proteomes" id="UP001500689">
    <property type="component" value="Unassembled WGS sequence"/>
</dbReference>
<protein>
    <submittedName>
        <fullName evidence="2">Uncharacterized protein</fullName>
    </submittedName>
</protein>
<comment type="caution">
    <text evidence="2">The sequence shown here is derived from an EMBL/GenBank/DDBJ whole genome shotgun (WGS) entry which is preliminary data.</text>
</comment>
<keyword evidence="1" id="KW-0812">Transmembrane</keyword>
<feature type="transmembrane region" description="Helical" evidence="1">
    <location>
        <begin position="138"/>
        <end position="158"/>
    </location>
</feature>
<sequence length="167" mass="17572">MNDLDQEKAAQALDVVRTNENRTRRAARLPWWVYAGTFVLVAVPLAAADFVDLTGTKAISAVVLALLVLALVAGLLGRGTAPLSRLRGVQARRQGSQQTFGLVVAIGALGTWLIISYGQSAGIDLADAIGLHGYRNTVTGVVFGAAFTLLFALSQFLLGAGRPRAGR</sequence>